<organism evidence="2 3">
    <name type="scientific">Rhodofomes roseus</name>
    <dbReference type="NCBI Taxonomy" id="34475"/>
    <lineage>
        <taxon>Eukaryota</taxon>
        <taxon>Fungi</taxon>
        <taxon>Dikarya</taxon>
        <taxon>Basidiomycota</taxon>
        <taxon>Agaricomycotina</taxon>
        <taxon>Agaricomycetes</taxon>
        <taxon>Polyporales</taxon>
        <taxon>Rhodofomes</taxon>
    </lineage>
</organism>
<gene>
    <name evidence="2" type="ORF">EVJ58_g1289</name>
</gene>
<protein>
    <submittedName>
        <fullName evidence="2">Uncharacterized protein</fullName>
    </submittedName>
</protein>
<sequence length="117" mass="13500">MDDPVNKTERIEDQIADPESIPDKLTVEDPGKEEKDSGSEFEWRPDIEILFRQPIYSSDTGPRFPQELIERVCEFLWDEPVQLASGRSPVEPKRPCKIMRIHSHPFVMRHVANASGK</sequence>
<feature type="compositionally biased region" description="Basic and acidic residues" evidence="1">
    <location>
        <begin position="1"/>
        <end position="13"/>
    </location>
</feature>
<feature type="compositionally biased region" description="Basic and acidic residues" evidence="1">
    <location>
        <begin position="21"/>
        <end position="41"/>
    </location>
</feature>
<proteinExistence type="predicted"/>
<dbReference type="Proteomes" id="UP000298390">
    <property type="component" value="Unassembled WGS sequence"/>
</dbReference>
<evidence type="ECO:0000256" key="1">
    <source>
        <dbReference type="SAM" id="MobiDB-lite"/>
    </source>
</evidence>
<comment type="caution">
    <text evidence="2">The sequence shown here is derived from an EMBL/GenBank/DDBJ whole genome shotgun (WGS) entry which is preliminary data.</text>
</comment>
<dbReference type="AlphaFoldDB" id="A0A4Y9Z283"/>
<name>A0A4Y9Z283_9APHY</name>
<accession>A0A4Y9Z283</accession>
<reference evidence="2 3" key="1">
    <citation type="submission" date="2019-01" db="EMBL/GenBank/DDBJ databases">
        <title>Genome sequencing of the rare red list fungi Fomitopsis rosea.</title>
        <authorList>
            <person name="Buettner E."/>
            <person name="Kellner H."/>
        </authorList>
    </citation>
    <scope>NUCLEOTIDE SEQUENCE [LARGE SCALE GENOMIC DNA]</scope>
    <source>
        <strain evidence="2 3">DSM 105464</strain>
    </source>
</reference>
<evidence type="ECO:0000313" key="3">
    <source>
        <dbReference type="Proteomes" id="UP000298390"/>
    </source>
</evidence>
<feature type="region of interest" description="Disordered" evidence="1">
    <location>
        <begin position="1"/>
        <end position="41"/>
    </location>
</feature>
<evidence type="ECO:0000313" key="2">
    <source>
        <dbReference type="EMBL" id="TFY67993.1"/>
    </source>
</evidence>
<dbReference type="EMBL" id="SEKV01000040">
    <property type="protein sequence ID" value="TFY67993.1"/>
    <property type="molecule type" value="Genomic_DNA"/>
</dbReference>